<dbReference type="PANTHER" id="PTHR45138">
    <property type="entry name" value="REGULATORY COMPONENTS OF SENSORY TRANSDUCTION SYSTEM"/>
    <property type="match status" value="1"/>
</dbReference>
<dbReference type="PROSITE" id="PS50887">
    <property type="entry name" value="GGDEF"/>
    <property type="match status" value="1"/>
</dbReference>
<dbReference type="SUPFAM" id="SSF55073">
    <property type="entry name" value="Nucleotide cyclase"/>
    <property type="match status" value="1"/>
</dbReference>
<dbReference type="PANTHER" id="PTHR45138:SF9">
    <property type="entry name" value="DIGUANYLATE CYCLASE DGCM-RELATED"/>
    <property type="match status" value="1"/>
</dbReference>
<organism evidence="2 3">
    <name type="scientific">Candidatus Dorea gallistercoris</name>
    <dbReference type="NCBI Taxonomy" id="2838542"/>
    <lineage>
        <taxon>Bacteria</taxon>
        <taxon>Bacillati</taxon>
        <taxon>Bacillota</taxon>
        <taxon>Clostridia</taxon>
        <taxon>Lachnospirales</taxon>
        <taxon>Lachnospiraceae</taxon>
        <taxon>Dorea</taxon>
    </lineage>
</organism>
<sequence length="267" mass="30185">QLYLLALLLPANYIRLTEYSRRFQNCFIVGACCASIAGYMISDELIDHMIVPLRRIDEKTETIFTFINAAGSLSLLSYVSGLFAKSYQEEFVRLFRRNQELNQKAFQDELTKLLNRRGGIMALKQRYQAWAKLGETLTVAVADIDHFKEINDGFGHEAGDQVLTQLGSIMKEFLPDGAVACRWGGEEFLLLLPGSLETSGGILESLREQVGKQRFLWQNKEWKVTITIGAAFAGETESSKELLQLADSRLYYGKKHGRNQVILKGFI</sequence>
<dbReference type="Gene3D" id="3.30.70.270">
    <property type="match status" value="1"/>
</dbReference>
<name>A0A9D1UD85_9FIRM</name>
<evidence type="ECO:0000259" key="1">
    <source>
        <dbReference type="PROSITE" id="PS50887"/>
    </source>
</evidence>
<dbReference type="GO" id="GO:0043709">
    <property type="term" value="P:cell adhesion involved in single-species biofilm formation"/>
    <property type="evidence" value="ECO:0007669"/>
    <property type="project" value="TreeGrafter"/>
</dbReference>
<dbReference type="GO" id="GO:0005886">
    <property type="term" value="C:plasma membrane"/>
    <property type="evidence" value="ECO:0007669"/>
    <property type="project" value="TreeGrafter"/>
</dbReference>
<dbReference type="NCBIfam" id="TIGR00254">
    <property type="entry name" value="GGDEF"/>
    <property type="match status" value="1"/>
</dbReference>
<dbReference type="InterPro" id="IPR029787">
    <property type="entry name" value="Nucleotide_cyclase"/>
</dbReference>
<dbReference type="SMART" id="SM00267">
    <property type="entry name" value="GGDEF"/>
    <property type="match status" value="1"/>
</dbReference>
<dbReference type="Proteomes" id="UP000824263">
    <property type="component" value="Unassembled WGS sequence"/>
</dbReference>
<gene>
    <name evidence="2" type="ORF">H9873_04255</name>
</gene>
<reference evidence="2" key="2">
    <citation type="submission" date="2021-04" db="EMBL/GenBank/DDBJ databases">
        <authorList>
            <person name="Gilroy R."/>
        </authorList>
    </citation>
    <scope>NUCLEOTIDE SEQUENCE</scope>
    <source>
        <strain evidence="2">ChiSxjej1B13-11762</strain>
    </source>
</reference>
<feature type="domain" description="GGDEF" evidence="1">
    <location>
        <begin position="135"/>
        <end position="266"/>
    </location>
</feature>
<dbReference type="InterPro" id="IPR043128">
    <property type="entry name" value="Rev_trsase/Diguanyl_cyclase"/>
</dbReference>
<evidence type="ECO:0000313" key="3">
    <source>
        <dbReference type="Proteomes" id="UP000824263"/>
    </source>
</evidence>
<dbReference type="GO" id="GO:1902201">
    <property type="term" value="P:negative regulation of bacterial-type flagellum-dependent cell motility"/>
    <property type="evidence" value="ECO:0007669"/>
    <property type="project" value="TreeGrafter"/>
</dbReference>
<dbReference type="FunFam" id="3.30.70.270:FF:000001">
    <property type="entry name" value="Diguanylate cyclase domain protein"/>
    <property type="match status" value="1"/>
</dbReference>
<dbReference type="AlphaFoldDB" id="A0A9D1UD85"/>
<evidence type="ECO:0000313" key="2">
    <source>
        <dbReference type="EMBL" id="HIW83517.1"/>
    </source>
</evidence>
<dbReference type="CDD" id="cd01949">
    <property type="entry name" value="GGDEF"/>
    <property type="match status" value="1"/>
</dbReference>
<dbReference type="EMBL" id="DXGF01000078">
    <property type="protein sequence ID" value="HIW83517.1"/>
    <property type="molecule type" value="Genomic_DNA"/>
</dbReference>
<dbReference type="Pfam" id="PF00990">
    <property type="entry name" value="GGDEF"/>
    <property type="match status" value="1"/>
</dbReference>
<dbReference type="InterPro" id="IPR000160">
    <property type="entry name" value="GGDEF_dom"/>
</dbReference>
<feature type="non-terminal residue" evidence="2">
    <location>
        <position position="1"/>
    </location>
</feature>
<dbReference type="InterPro" id="IPR050469">
    <property type="entry name" value="Diguanylate_Cyclase"/>
</dbReference>
<reference evidence="2" key="1">
    <citation type="journal article" date="2021" name="PeerJ">
        <title>Extensive microbial diversity within the chicken gut microbiome revealed by metagenomics and culture.</title>
        <authorList>
            <person name="Gilroy R."/>
            <person name="Ravi A."/>
            <person name="Getino M."/>
            <person name="Pursley I."/>
            <person name="Horton D.L."/>
            <person name="Alikhan N.F."/>
            <person name="Baker D."/>
            <person name="Gharbi K."/>
            <person name="Hall N."/>
            <person name="Watson M."/>
            <person name="Adriaenssens E.M."/>
            <person name="Foster-Nyarko E."/>
            <person name="Jarju S."/>
            <person name="Secka A."/>
            <person name="Antonio M."/>
            <person name="Oren A."/>
            <person name="Chaudhuri R.R."/>
            <person name="La Ragione R."/>
            <person name="Hildebrand F."/>
            <person name="Pallen M.J."/>
        </authorList>
    </citation>
    <scope>NUCLEOTIDE SEQUENCE</scope>
    <source>
        <strain evidence="2">ChiSxjej1B13-11762</strain>
    </source>
</reference>
<protein>
    <submittedName>
        <fullName evidence="2">GGDEF domain-containing protein</fullName>
    </submittedName>
</protein>
<dbReference type="GO" id="GO:0052621">
    <property type="term" value="F:diguanylate cyclase activity"/>
    <property type="evidence" value="ECO:0007669"/>
    <property type="project" value="TreeGrafter"/>
</dbReference>
<accession>A0A9D1UD85</accession>
<proteinExistence type="predicted"/>
<comment type="caution">
    <text evidence="2">The sequence shown here is derived from an EMBL/GenBank/DDBJ whole genome shotgun (WGS) entry which is preliminary data.</text>
</comment>